<dbReference type="EMBL" id="FNIX01000016">
    <property type="protein sequence ID" value="SDP83410.1"/>
    <property type="molecule type" value="Genomic_DNA"/>
</dbReference>
<proteinExistence type="predicted"/>
<dbReference type="Proteomes" id="UP000199691">
    <property type="component" value="Unassembled WGS sequence"/>
</dbReference>
<keyword evidence="3" id="KW-1185">Reference proteome</keyword>
<dbReference type="RefSeq" id="WP_143022889.1">
    <property type="nucleotide sequence ID" value="NZ_FNIX01000016.1"/>
</dbReference>
<feature type="transmembrane region" description="Helical" evidence="1">
    <location>
        <begin position="45"/>
        <end position="63"/>
    </location>
</feature>
<keyword evidence="1" id="KW-1133">Transmembrane helix</keyword>
<dbReference type="AlphaFoldDB" id="A0A1H0VYC2"/>
<evidence type="ECO:0000256" key="1">
    <source>
        <dbReference type="SAM" id="Phobius"/>
    </source>
</evidence>
<gene>
    <name evidence="2" type="ORF">SAMN05421507_11675</name>
</gene>
<evidence type="ECO:0000313" key="3">
    <source>
        <dbReference type="Proteomes" id="UP000199691"/>
    </source>
</evidence>
<keyword evidence="1" id="KW-0472">Membrane</keyword>
<protein>
    <submittedName>
        <fullName evidence="2">Uncharacterized protein</fullName>
    </submittedName>
</protein>
<sequence>MTTTPYSGPLHPRRRCSTSGSSTVLLAALAFGFTGWMLGQGHSPVAAIATTSAVLAVTVALGGSRPLTARFGPLPPAGPMVIWQEEQR</sequence>
<reference evidence="3" key="1">
    <citation type="submission" date="2016-10" db="EMBL/GenBank/DDBJ databases">
        <authorList>
            <person name="Varghese N."/>
            <person name="Submissions S."/>
        </authorList>
    </citation>
    <scope>NUCLEOTIDE SEQUENCE [LARGE SCALE GENOMIC DNA]</scope>
    <source>
        <strain evidence="3">CGMCC 4.6609</strain>
    </source>
</reference>
<accession>A0A1H0VYC2</accession>
<feature type="transmembrane region" description="Helical" evidence="1">
    <location>
        <begin position="21"/>
        <end position="39"/>
    </location>
</feature>
<dbReference type="OrthoDB" id="9863488at2"/>
<keyword evidence="1" id="KW-0812">Transmembrane</keyword>
<name>A0A1H0VYC2_9PSEU</name>
<organism evidence="2 3">
    <name type="scientific">Lentzea jiangxiensis</name>
    <dbReference type="NCBI Taxonomy" id="641025"/>
    <lineage>
        <taxon>Bacteria</taxon>
        <taxon>Bacillati</taxon>
        <taxon>Actinomycetota</taxon>
        <taxon>Actinomycetes</taxon>
        <taxon>Pseudonocardiales</taxon>
        <taxon>Pseudonocardiaceae</taxon>
        <taxon>Lentzea</taxon>
    </lineage>
</organism>
<evidence type="ECO:0000313" key="2">
    <source>
        <dbReference type="EMBL" id="SDP83410.1"/>
    </source>
</evidence>